<accession>A0A1A5IPR4</accession>
<dbReference type="InterPro" id="IPR021333">
    <property type="entry name" value="DUF2946"/>
</dbReference>
<reference evidence="3" key="1">
    <citation type="submission" date="2016-06" db="EMBL/GenBank/DDBJ databases">
        <title>NZP2037 Pacbio-Illumina hybrid assembly.</title>
        <authorList>
            <person name="Ramsay J.P."/>
        </authorList>
    </citation>
    <scope>NUCLEOTIDE SEQUENCE [LARGE SCALE GENOMIC DNA]</scope>
    <source>
        <strain evidence="3">R7ANS::ICEMlSym2042</strain>
    </source>
</reference>
<dbReference type="AlphaFoldDB" id="A0A1A5IPR4"/>
<protein>
    <recommendedName>
        <fullName evidence="4">DUF2946 domain-containing protein</fullName>
    </recommendedName>
</protein>
<dbReference type="Proteomes" id="UP000093748">
    <property type="component" value="Unassembled WGS sequence"/>
</dbReference>
<evidence type="ECO:0000256" key="1">
    <source>
        <dbReference type="SAM" id="SignalP"/>
    </source>
</evidence>
<feature type="signal peptide" evidence="1">
    <location>
        <begin position="1"/>
        <end position="21"/>
    </location>
</feature>
<evidence type="ECO:0008006" key="4">
    <source>
        <dbReference type="Google" id="ProtNLM"/>
    </source>
</evidence>
<evidence type="ECO:0000313" key="3">
    <source>
        <dbReference type="Proteomes" id="UP000093748"/>
    </source>
</evidence>
<organism evidence="2 3">
    <name type="scientific">Rhizobium loti</name>
    <name type="common">Mesorhizobium loti</name>
    <dbReference type="NCBI Taxonomy" id="381"/>
    <lineage>
        <taxon>Bacteria</taxon>
        <taxon>Pseudomonadati</taxon>
        <taxon>Pseudomonadota</taxon>
        <taxon>Alphaproteobacteria</taxon>
        <taxon>Hyphomicrobiales</taxon>
        <taxon>Phyllobacteriaceae</taxon>
        <taxon>Mesorhizobium</taxon>
    </lineage>
</organism>
<proteinExistence type="predicted"/>
<keyword evidence="1" id="KW-0732">Signal</keyword>
<name>A0A1A5IPR4_RHILI</name>
<dbReference type="EMBL" id="LZTJ01000001">
    <property type="protein sequence ID" value="OBP83568.1"/>
    <property type="molecule type" value="Genomic_DNA"/>
</dbReference>
<dbReference type="OrthoDB" id="7365878at2"/>
<dbReference type="GeneID" id="66681986"/>
<evidence type="ECO:0000313" key="2">
    <source>
        <dbReference type="EMBL" id="OBP83568.1"/>
    </source>
</evidence>
<dbReference type="RefSeq" id="WP_032931740.1">
    <property type="nucleotide sequence ID" value="NZ_LZTH01000001.1"/>
</dbReference>
<dbReference type="Pfam" id="PF11162">
    <property type="entry name" value="DUF2946"/>
    <property type="match status" value="1"/>
</dbReference>
<comment type="caution">
    <text evidence="2">The sequence shown here is derived from an EMBL/GenBank/DDBJ whole genome shotgun (WGS) entry which is preliminary data.</text>
</comment>
<feature type="chain" id="PRO_5009827142" description="DUF2946 domain-containing protein" evidence="1">
    <location>
        <begin position="22"/>
        <end position="118"/>
    </location>
</feature>
<gene>
    <name evidence="2" type="ORF">BAE39_08985</name>
</gene>
<sequence length="118" mass="12061">MPTAFVAACLLLLQSTLGAFAFATGPNAAQLDAFGNVICTRDGATQLPGGDQHPSHLPACCMLGCSMFSSAFAPPPDAGLALASLSFEAVAFVFPASIHLDFARERSPSNPRAPPLAA</sequence>